<keyword evidence="5" id="KW-0238">DNA-binding</keyword>
<dbReference type="OrthoDB" id="9778962at2"/>
<dbReference type="Pfam" id="PF21338">
    <property type="entry name" value="Top1B_N_bact"/>
    <property type="match status" value="1"/>
</dbReference>
<dbReference type="Proteomes" id="UP000308382">
    <property type="component" value="Unassembled WGS sequence"/>
</dbReference>
<comment type="catalytic activity">
    <reaction evidence="1">
        <text>ATP-independent breakage of single-stranded DNA, followed by passage and rejoining.</text>
        <dbReference type="EC" id="5.6.2.1"/>
    </reaction>
</comment>
<dbReference type="Gene3D" id="3.30.66.10">
    <property type="entry name" value="DNA topoisomerase I domain"/>
    <property type="match status" value="1"/>
</dbReference>
<dbReference type="SUPFAM" id="SSF56349">
    <property type="entry name" value="DNA breaking-rejoining enzymes"/>
    <property type="match status" value="1"/>
</dbReference>
<keyword evidence="10" id="KW-1185">Reference proteome</keyword>
<dbReference type="InterPro" id="IPR013500">
    <property type="entry name" value="TopoI_cat_euk"/>
</dbReference>
<keyword evidence="4" id="KW-0799">Topoisomerase</keyword>
<evidence type="ECO:0000256" key="2">
    <source>
        <dbReference type="ARBA" id="ARBA00006645"/>
    </source>
</evidence>
<feature type="domain" description="DNA topoisomerase I catalytic core eukaryotic-type" evidence="7">
    <location>
        <begin position="109"/>
        <end position="327"/>
    </location>
</feature>
<dbReference type="AlphaFoldDB" id="A0A5R8MBW3"/>
<dbReference type="Gene3D" id="1.10.132.120">
    <property type="match status" value="1"/>
</dbReference>
<dbReference type="InterPro" id="IPR014711">
    <property type="entry name" value="TopoI_cat_a-hlx-sub_euk"/>
</dbReference>
<gene>
    <name evidence="9" type="ORF">FEK29_04670</name>
</gene>
<name>A0A5R8MBW3_9FLAO</name>
<evidence type="ECO:0000256" key="5">
    <source>
        <dbReference type="ARBA" id="ARBA00023125"/>
    </source>
</evidence>
<dbReference type="Gene3D" id="3.90.15.10">
    <property type="entry name" value="Topoisomerase I, Chain A, domain 3"/>
    <property type="match status" value="1"/>
</dbReference>
<proteinExistence type="inferred from homology"/>
<dbReference type="SUPFAM" id="SSF55869">
    <property type="entry name" value="DNA topoisomerase I domain"/>
    <property type="match status" value="1"/>
</dbReference>
<dbReference type="InterPro" id="IPR011010">
    <property type="entry name" value="DNA_brk_join_enz"/>
</dbReference>
<accession>A0A5R8MBW3</accession>
<reference evidence="9 10" key="1">
    <citation type="journal article" date="2017" name="Int. J. Syst. Evol. Microbiol.">
        <title>Maripseudobacter aurantiacus gen. nov., sp. nov., a novel member of the family Flavobacteriaceae isolated from a sedimentation basin.</title>
        <authorList>
            <person name="Chen C."/>
            <person name="Su Y."/>
            <person name="Tao T."/>
            <person name="Fu G."/>
            <person name="Zhang C."/>
            <person name="Sun C."/>
            <person name="Zhang X."/>
            <person name="Wu M."/>
        </authorList>
    </citation>
    <scope>NUCLEOTIDE SEQUENCE [LARGE SCALE GENOMIC DNA]</scope>
    <source>
        <strain evidence="10">CDA4</strain>
    </source>
</reference>
<dbReference type="InterPro" id="IPR035447">
    <property type="entry name" value="DNA_topo_I_N_sf"/>
</dbReference>
<dbReference type="EMBL" id="VBUK01000001">
    <property type="protein sequence ID" value="TLF47062.1"/>
    <property type="molecule type" value="Genomic_DNA"/>
</dbReference>
<dbReference type="Pfam" id="PF01028">
    <property type="entry name" value="Topoisom_I"/>
    <property type="match status" value="1"/>
</dbReference>
<evidence type="ECO:0000313" key="10">
    <source>
        <dbReference type="Proteomes" id="UP000308382"/>
    </source>
</evidence>
<dbReference type="InterPro" id="IPR001631">
    <property type="entry name" value="TopoI"/>
</dbReference>
<dbReference type="EC" id="5.6.2.1" evidence="3"/>
<evidence type="ECO:0000313" key="9">
    <source>
        <dbReference type="EMBL" id="TLF47062.1"/>
    </source>
</evidence>
<dbReference type="GO" id="GO:0003677">
    <property type="term" value="F:DNA binding"/>
    <property type="evidence" value="ECO:0007669"/>
    <property type="project" value="UniProtKB-KW"/>
</dbReference>
<comment type="similarity">
    <text evidence="2">Belongs to the type IB topoisomerase family.</text>
</comment>
<evidence type="ECO:0000256" key="4">
    <source>
        <dbReference type="ARBA" id="ARBA00023029"/>
    </source>
</evidence>
<evidence type="ECO:0000259" key="8">
    <source>
        <dbReference type="Pfam" id="PF21338"/>
    </source>
</evidence>
<organism evidence="9 10">
    <name type="scientific">Maribacter aurantiacus</name>
    <dbReference type="NCBI Taxonomy" id="1882343"/>
    <lineage>
        <taxon>Bacteria</taxon>
        <taxon>Pseudomonadati</taxon>
        <taxon>Bacteroidota</taxon>
        <taxon>Flavobacteriia</taxon>
        <taxon>Flavobacteriales</taxon>
        <taxon>Flavobacteriaceae</taxon>
        <taxon>Maribacter</taxon>
    </lineage>
</organism>
<dbReference type="PRINTS" id="PR00416">
    <property type="entry name" value="EUTPISMRASEI"/>
</dbReference>
<feature type="domain" description="DNA topoisomerase IB N-terminal" evidence="8">
    <location>
        <begin position="47"/>
        <end position="93"/>
    </location>
</feature>
<evidence type="ECO:0000259" key="7">
    <source>
        <dbReference type="Pfam" id="PF01028"/>
    </source>
</evidence>
<comment type="caution">
    <text evidence="9">The sequence shown here is derived from an EMBL/GenBank/DDBJ whole genome shotgun (WGS) entry which is preliminary data.</text>
</comment>
<dbReference type="RefSeq" id="WP_138257205.1">
    <property type="nucleotide sequence ID" value="NZ_VBUK01000001.1"/>
</dbReference>
<protein>
    <recommendedName>
        <fullName evidence="3">DNA topoisomerase</fullName>
        <ecNumber evidence="3">5.6.2.1</ecNumber>
    </recommendedName>
</protein>
<dbReference type="GO" id="GO:0006265">
    <property type="term" value="P:DNA topological change"/>
    <property type="evidence" value="ECO:0007669"/>
    <property type="project" value="InterPro"/>
</dbReference>
<dbReference type="InterPro" id="IPR049331">
    <property type="entry name" value="Top1B_N_bact"/>
</dbReference>
<evidence type="ECO:0000256" key="6">
    <source>
        <dbReference type="ARBA" id="ARBA00023235"/>
    </source>
</evidence>
<evidence type="ECO:0000256" key="1">
    <source>
        <dbReference type="ARBA" id="ARBA00000213"/>
    </source>
</evidence>
<evidence type="ECO:0000256" key="3">
    <source>
        <dbReference type="ARBA" id="ARBA00012891"/>
    </source>
</evidence>
<dbReference type="GO" id="GO:0003917">
    <property type="term" value="F:DNA topoisomerase type I (single strand cut, ATP-independent) activity"/>
    <property type="evidence" value="ECO:0007669"/>
    <property type="project" value="UniProtKB-EC"/>
</dbReference>
<dbReference type="PROSITE" id="PS52038">
    <property type="entry name" value="TOPO_IB_2"/>
    <property type="match status" value="1"/>
</dbReference>
<sequence>MATNPTYDIDFIDRLMNRPSEAASHLDLTYVSRKNLSILRVKKGKKFSYLLHKKPLEKKSELKRISALVIPPAWEDVKISSISNAHLQAIGYDLKSRLQYKYHPTWVKLRNRTKFYKMRHFGETLPKIRERMEKDLSLNGWPKNKVMALILKLMEETHIRIGSEQYAKRNKTYGLSTLRRKHIKFYKEKLRFEFTGKKGKKHKITLNNKRLQKLVSKCEEIPGWELFQFFEKDGTKTSVDSGMVNDYIHEISGHLFTAKDFRTWAGTVIFYETLIDLPKTTNSKEIKRNILTAFDQAAKELGNTRNVCRKYYVHPLVVKKYEQGCLNLNIRESKSQNIATDLTNTEKQILKLIKEYKPLNNLKNTEYERKIF</sequence>
<keyword evidence="6 9" id="KW-0413">Isomerase</keyword>